<dbReference type="SMART" id="SM00233">
    <property type="entry name" value="PH"/>
    <property type="match status" value="1"/>
</dbReference>
<dbReference type="SMART" id="SM00222">
    <property type="entry name" value="Sec7"/>
    <property type="match status" value="1"/>
</dbReference>
<organism evidence="4 5">
    <name type="scientific">Brettanomyces naardenensis</name>
    <name type="common">Yeast</name>
    <dbReference type="NCBI Taxonomy" id="13370"/>
    <lineage>
        <taxon>Eukaryota</taxon>
        <taxon>Fungi</taxon>
        <taxon>Dikarya</taxon>
        <taxon>Ascomycota</taxon>
        <taxon>Saccharomycotina</taxon>
        <taxon>Pichiomycetes</taxon>
        <taxon>Pichiales</taxon>
        <taxon>Pichiaceae</taxon>
        <taxon>Brettanomyces</taxon>
    </lineage>
</organism>
<reference evidence="4 5" key="1">
    <citation type="submission" date="2018-12" db="EMBL/GenBank/DDBJ databases">
        <authorList>
            <person name="Tiukova I."/>
            <person name="Dainat J."/>
        </authorList>
    </citation>
    <scope>NUCLEOTIDE SEQUENCE [LARGE SCALE GENOMIC DNA]</scope>
</reference>
<feature type="compositionally biased region" description="Polar residues" evidence="1">
    <location>
        <begin position="623"/>
        <end position="632"/>
    </location>
</feature>
<keyword evidence="5" id="KW-1185">Reference proteome</keyword>
<dbReference type="Pfam" id="PF01369">
    <property type="entry name" value="Sec7"/>
    <property type="match status" value="1"/>
</dbReference>
<dbReference type="Gene3D" id="1.10.1000.11">
    <property type="entry name" value="Arf Nucleotide-binding Site Opener,domain 2"/>
    <property type="match status" value="1"/>
</dbReference>
<evidence type="ECO:0000313" key="4">
    <source>
        <dbReference type="EMBL" id="VEU20254.1"/>
    </source>
</evidence>
<dbReference type="SUPFAM" id="SSF48425">
    <property type="entry name" value="Sec7 domain"/>
    <property type="match status" value="1"/>
</dbReference>
<dbReference type="Proteomes" id="UP000290900">
    <property type="component" value="Unassembled WGS sequence"/>
</dbReference>
<evidence type="ECO:0000313" key="5">
    <source>
        <dbReference type="Proteomes" id="UP000290900"/>
    </source>
</evidence>
<dbReference type="InterPro" id="IPR000904">
    <property type="entry name" value="Sec7_dom"/>
</dbReference>
<dbReference type="AlphaFoldDB" id="A0A448YH31"/>
<proteinExistence type="predicted"/>
<dbReference type="PROSITE" id="PS50190">
    <property type="entry name" value="SEC7"/>
    <property type="match status" value="1"/>
</dbReference>
<dbReference type="InterPro" id="IPR035999">
    <property type="entry name" value="Sec7_dom_sf"/>
</dbReference>
<feature type="compositionally biased region" description="Basic and acidic residues" evidence="1">
    <location>
        <begin position="597"/>
        <end position="606"/>
    </location>
</feature>
<feature type="domain" description="PH" evidence="2">
    <location>
        <begin position="314"/>
        <end position="462"/>
    </location>
</feature>
<protein>
    <submittedName>
        <fullName evidence="4">DEKNAAC101146</fullName>
    </submittedName>
</protein>
<accession>A0A448YH31</accession>
<dbReference type="FunCoup" id="A0A448YH31">
    <property type="interactions" value="30"/>
</dbReference>
<dbReference type="PROSITE" id="PS50003">
    <property type="entry name" value="PH_DOMAIN"/>
    <property type="match status" value="1"/>
</dbReference>
<evidence type="ECO:0000259" key="3">
    <source>
        <dbReference type="PROSITE" id="PS50190"/>
    </source>
</evidence>
<dbReference type="EMBL" id="CAACVR010000003">
    <property type="protein sequence ID" value="VEU20254.1"/>
    <property type="molecule type" value="Genomic_DNA"/>
</dbReference>
<evidence type="ECO:0000259" key="2">
    <source>
        <dbReference type="PROSITE" id="PS50003"/>
    </source>
</evidence>
<name>A0A448YH31_BRENA</name>
<dbReference type="GO" id="GO:0032012">
    <property type="term" value="P:regulation of ARF protein signal transduction"/>
    <property type="evidence" value="ECO:0007669"/>
    <property type="project" value="InterPro"/>
</dbReference>
<dbReference type="PANTHER" id="PTHR10663:SF405">
    <property type="entry name" value="ARF GUANINE NUCLEOTIDE EXCHANGE FACTOR SYT1"/>
    <property type="match status" value="1"/>
</dbReference>
<feature type="region of interest" description="Disordered" evidence="1">
    <location>
        <begin position="582"/>
        <end position="632"/>
    </location>
</feature>
<dbReference type="SUPFAM" id="SSF50729">
    <property type="entry name" value="PH domain-like"/>
    <property type="match status" value="1"/>
</dbReference>
<dbReference type="OrthoDB" id="430364at2759"/>
<dbReference type="InterPro" id="IPR001849">
    <property type="entry name" value="PH_domain"/>
</dbReference>
<dbReference type="InterPro" id="IPR023394">
    <property type="entry name" value="Sec7_C_sf"/>
</dbReference>
<dbReference type="GO" id="GO:0005085">
    <property type="term" value="F:guanyl-nucleotide exchange factor activity"/>
    <property type="evidence" value="ECO:0007669"/>
    <property type="project" value="InterPro"/>
</dbReference>
<dbReference type="PANTHER" id="PTHR10663">
    <property type="entry name" value="GUANYL-NUCLEOTIDE EXCHANGE FACTOR"/>
    <property type="match status" value="1"/>
</dbReference>
<dbReference type="Gene3D" id="2.30.29.30">
    <property type="entry name" value="Pleckstrin-homology domain (PH domain)/Phosphotyrosine-binding domain (PTB)"/>
    <property type="match status" value="1"/>
</dbReference>
<evidence type="ECO:0000256" key="1">
    <source>
        <dbReference type="SAM" id="MobiDB-lite"/>
    </source>
</evidence>
<sequence>MALREFLLFNDLPKEVQQIDRVIYQFGKYYSEEHLNTGIDVDTCYILAYALIMLQTDRFNPNNKHKMTRWEFVDNLLSTLKETEGSVDTVNEMTGLIVREVLGYFYDNIVHSRFAKILPIQCGQALEALEDTTCTVAFPYPSSLALTSGGGTSSSSSIKSSSQVSLTSPLLRRGSFPWSPPSIDVYEYITQRKLNDLRLGTIFHCTNPFLGTNLDTSTSDDNISARRDSDSITVSDDIILPSLDYVKEQIDCSHDGIDYELLHKFVDAVNGSHCSVVLKVPKARGAFLDLPGVQHIAYQEQPLSESGKEYYLVRVIKLGMMSRQESKLRYAVKSWKRYFCLLTPVGMFFFKSLNFFRMVYLDKDQDRKTLILEKSSSGSTTSTLLESSEPSLTIFEGASATRTDKNVVLDRLANDPTSKNVSESPLRNFTFYIYTRNSRNVYMVDNQFELKSWINSINYLSAFATIELPIQKMKIFEPVTESIENDATAGDAFTEVTCAKTISIDSRLSRLCSSIESSSGTLVKYLQTVNHLELLTPLEPKTRDELISSSKILNVKLEWLWYELSRDNELYWLLKAMKEKEREGSGVGNVDGNEESQNEKTGHDGEQVQEEVVPEAEAVAGPDQNSQDESST</sequence>
<dbReference type="STRING" id="13370.A0A448YH31"/>
<dbReference type="InParanoid" id="A0A448YH31"/>
<gene>
    <name evidence="4" type="ORF">BRENAR_LOCUS989</name>
</gene>
<feature type="domain" description="SEC7" evidence="3">
    <location>
        <begin position="2"/>
        <end position="112"/>
    </location>
</feature>
<dbReference type="InterPro" id="IPR011993">
    <property type="entry name" value="PH-like_dom_sf"/>
</dbReference>